<dbReference type="AlphaFoldDB" id="A0A0D0BCD7"/>
<gene>
    <name evidence="2" type="ORF">GYMLUDRAFT_581642</name>
</gene>
<evidence type="ECO:0000256" key="1">
    <source>
        <dbReference type="SAM" id="MobiDB-lite"/>
    </source>
</evidence>
<organism evidence="2 3">
    <name type="scientific">Collybiopsis luxurians FD-317 M1</name>
    <dbReference type="NCBI Taxonomy" id="944289"/>
    <lineage>
        <taxon>Eukaryota</taxon>
        <taxon>Fungi</taxon>
        <taxon>Dikarya</taxon>
        <taxon>Basidiomycota</taxon>
        <taxon>Agaricomycotina</taxon>
        <taxon>Agaricomycetes</taxon>
        <taxon>Agaricomycetidae</taxon>
        <taxon>Agaricales</taxon>
        <taxon>Marasmiineae</taxon>
        <taxon>Omphalotaceae</taxon>
        <taxon>Collybiopsis</taxon>
        <taxon>Collybiopsis luxurians</taxon>
    </lineage>
</organism>
<accession>A0A0D0BCD7</accession>
<reference evidence="2 3" key="1">
    <citation type="submission" date="2014-04" db="EMBL/GenBank/DDBJ databases">
        <title>Evolutionary Origins and Diversification of the Mycorrhizal Mutualists.</title>
        <authorList>
            <consortium name="DOE Joint Genome Institute"/>
            <consortium name="Mycorrhizal Genomics Consortium"/>
            <person name="Kohler A."/>
            <person name="Kuo A."/>
            <person name="Nagy L.G."/>
            <person name="Floudas D."/>
            <person name="Copeland A."/>
            <person name="Barry K.W."/>
            <person name="Cichocki N."/>
            <person name="Veneault-Fourrey C."/>
            <person name="LaButti K."/>
            <person name="Lindquist E.A."/>
            <person name="Lipzen A."/>
            <person name="Lundell T."/>
            <person name="Morin E."/>
            <person name="Murat C."/>
            <person name="Riley R."/>
            <person name="Ohm R."/>
            <person name="Sun H."/>
            <person name="Tunlid A."/>
            <person name="Henrissat B."/>
            <person name="Grigoriev I.V."/>
            <person name="Hibbett D.S."/>
            <person name="Martin F."/>
        </authorList>
    </citation>
    <scope>NUCLEOTIDE SEQUENCE [LARGE SCALE GENOMIC DNA]</scope>
    <source>
        <strain evidence="2 3">FD-317 M1</strain>
    </source>
</reference>
<evidence type="ECO:0008006" key="4">
    <source>
        <dbReference type="Google" id="ProtNLM"/>
    </source>
</evidence>
<evidence type="ECO:0000313" key="3">
    <source>
        <dbReference type="Proteomes" id="UP000053593"/>
    </source>
</evidence>
<proteinExistence type="predicted"/>
<protein>
    <recommendedName>
        <fullName evidence="4">BAH domain-containing protein</fullName>
    </recommendedName>
</protein>
<dbReference type="HOGENOM" id="CLU_2049945_0_0_1"/>
<dbReference type="OrthoDB" id="3024453at2759"/>
<name>A0A0D0BCD7_9AGAR</name>
<feature type="region of interest" description="Disordered" evidence="1">
    <location>
        <begin position="1"/>
        <end position="22"/>
    </location>
</feature>
<dbReference type="Proteomes" id="UP000053593">
    <property type="component" value="Unassembled WGS sequence"/>
</dbReference>
<keyword evidence="3" id="KW-1185">Reference proteome</keyword>
<dbReference type="EMBL" id="KN834771">
    <property type="protein sequence ID" value="KIK61375.1"/>
    <property type="molecule type" value="Genomic_DNA"/>
</dbReference>
<sequence>MARKKQKVPQVDPSPVPPTDAEWDRMIPFKKFIITEPASDEENVEHLFEVGDCVSVLPPNLPNGYGVEDGPAPPLSLMWLGIIKDIRTGQTDQPIEELDAWARVQWFYNKKDLSSVLPKL</sequence>
<evidence type="ECO:0000313" key="2">
    <source>
        <dbReference type="EMBL" id="KIK61375.1"/>
    </source>
</evidence>